<feature type="compositionally biased region" description="Low complexity" evidence="1">
    <location>
        <begin position="44"/>
        <end position="55"/>
    </location>
</feature>
<name>A0A5K3G5D3_MESCO</name>
<feature type="signal peptide" evidence="2">
    <location>
        <begin position="1"/>
        <end position="17"/>
    </location>
</feature>
<proteinExistence type="predicted"/>
<keyword evidence="2" id="KW-0732">Signal</keyword>
<evidence type="ECO:0000256" key="2">
    <source>
        <dbReference type="SAM" id="SignalP"/>
    </source>
</evidence>
<accession>A0A5K3G5D3</accession>
<dbReference type="AlphaFoldDB" id="A0A5K3G5D3"/>
<dbReference type="WBParaSite" id="MCU_014626-RA">
    <property type="protein sequence ID" value="MCU_014626-RA"/>
    <property type="gene ID" value="MCU_014626"/>
</dbReference>
<sequence>LSLFFLNSFFLGYFVLHRPKQQNPLTVLWIASQLRKRLRRRTGNSRTSQRQSSSLRNDDSHVLGGAAVA</sequence>
<evidence type="ECO:0000256" key="1">
    <source>
        <dbReference type="SAM" id="MobiDB-lite"/>
    </source>
</evidence>
<protein>
    <submittedName>
        <fullName evidence="3">G_PROTEIN_RECEP_F1_2 domain-containing protein</fullName>
    </submittedName>
</protein>
<feature type="region of interest" description="Disordered" evidence="1">
    <location>
        <begin position="38"/>
        <end position="69"/>
    </location>
</feature>
<evidence type="ECO:0000313" key="3">
    <source>
        <dbReference type="WBParaSite" id="MCU_014626-RA"/>
    </source>
</evidence>
<reference evidence="3" key="1">
    <citation type="submission" date="2019-11" db="UniProtKB">
        <authorList>
            <consortium name="WormBaseParasite"/>
        </authorList>
    </citation>
    <scope>IDENTIFICATION</scope>
</reference>
<organism evidence="3">
    <name type="scientific">Mesocestoides corti</name>
    <name type="common">Flatworm</name>
    <dbReference type="NCBI Taxonomy" id="53468"/>
    <lineage>
        <taxon>Eukaryota</taxon>
        <taxon>Metazoa</taxon>
        <taxon>Spiralia</taxon>
        <taxon>Lophotrochozoa</taxon>
        <taxon>Platyhelminthes</taxon>
        <taxon>Cestoda</taxon>
        <taxon>Eucestoda</taxon>
        <taxon>Cyclophyllidea</taxon>
        <taxon>Mesocestoididae</taxon>
        <taxon>Mesocestoides</taxon>
    </lineage>
</organism>
<feature type="chain" id="PRO_5024385962" evidence="2">
    <location>
        <begin position="18"/>
        <end position="69"/>
    </location>
</feature>